<sequence length="162" mass="16705">MKNIIILATLALAGWFHAQVAIGKTTLTNSSVALEFGTDVRGIRLPVVTDVSAMTGTNGSMVFDAATGSFRFYANNVWSTATAGGQTGGAPTGADTGNGVIIGANSSSATGALIIESSDKALVLPRAVLIDQRTITGVKGLAMWDSAMKAVVVYDGAKWNFY</sequence>
<dbReference type="Proteomes" id="UP000552615">
    <property type="component" value="Unassembled WGS sequence"/>
</dbReference>
<evidence type="ECO:0000313" key="3">
    <source>
        <dbReference type="Proteomes" id="UP000552615"/>
    </source>
</evidence>
<proteinExistence type="predicted"/>
<reference evidence="2 3" key="1">
    <citation type="submission" date="2020-04" db="EMBL/GenBank/DDBJ databases">
        <title>Chryseobacterium sp. RJ-7-14 sp. nov., isolated from Jeju soil.</title>
        <authorList>
            <person name="Dahal R.H."/>
            <person name="Chaudhary D.K."/>
        </authorList>
    </citation>
    <scope>NUCLEOTIDE SEQUENCE [LARGE SCALE GENOMIC DNA]</scope>
    <source>
        <strain evidence="2 3">RJ-7-14</strain>
    </source>
</reference>
<gene>
    <name evidence="2" type="ORF">HHL20_16640</name>
</gene>
<protein>
    <submittedName>
        <fullName evidence="2">Uncharacterized protein</fullName>
    </submittedName>
</protein>
<feature type="chain" id="PRO_5030527997" evidence="1">
    <location>
        <begin position="19"/>
        <end position="162"/>
    </location>
</feature>
<name>A0A7Y0A940_9FLAO</name>
<keyword evidence="1" id="KW-0732">Signal</keyword>
<dbReference type="RefSeq" id="WP_169232292.1">
    <property type="nucleotide sequence ID" value="NZ_JABBGF010000003.1"/>
</dbReference>
<dbReference type="EMBL" id="JABBGF010000003">
    <property type="protein sequence ID" value="NML58968.1"/>
    <property type="molecule type" value="Genomic_DNA"/>
</dbReference>
<keyword evidence="3" id="KW-1185">Reference proteome</keyword>
<accession>A0A7Y0A940</accession>
<organism evidence="2 3">
    <name type="scientific">Chryseobacterium cheonjiense</name>
    <dbReference type="NCBI Taxonomy" id="2728845"/>
    <lineage>
        <taxon>Bacteria</taxon>
        <taxon>Pseudomonadati</taxon>
        <taxon>Bacteroidota</taxon>
        <taxon>Flavobacteriia</taxon>
        <taxon>Flavobacteriales</taxon>
        <taxon>Weeksellaceae</taxon>
        <taxon>Chryseobacterium group</taxon>
        <taxon>Chryseobacterium</taxon>
    </lineage>
</organism>
<evidence type="ECO:0000256" key="1">
    <source>
        <dbReference type="SAM" id="SignalP"/>
    </source>
</evidence>
<dbReference type="AlphaFoldDB" id="A0A7Y0A940"/>
<feature type="signal peptide" evidence="1">
    <location>
        <begin position="1"/>
        <end position="18"/>
    </location>
</feature>
<comment type="caution">
    <text evidence="2">The sequence shown here is derived from an EMBL/GenBank/DDBJ whole genome shotgun (WGS) entry which is preliminary data.</text>
</comment>
<evidence type="ECO:0000313" key="2">
    <source>
        <dbReference type="EMBL" id="NML58968.1"/>
    </source>
</evidence>